<gene>
    <name evidence="2" type="ORF">Harman_32090</name>
</gene>
<dbReference type="Gene3D" id="3.30.565.10">
    <property type="entry name" value="Histidine kinase-like ATPase, C-terminal domain"/>
    <property type="match status" value="1"/>
</dbReference>
<dbReference type="AlphaFoldDB" id="A0A4C2EL56"/>
<evidence type="ECO:0000313" key="2">
    <source>
        <dbReference type="EMBL" id="GCF15274.1"/>
    </source>
</evidence>
<feature type="region of interest" description="Disordered" evidence="1">
    <location>
        <begin position="44"/>
        <end position="63"/>
    </location>
</feature>
<reference evidence="2 3" key="1">
    <citation type="submission" date="2019-02" db="EMBL/GenBank/DDBJ databases">
        <title>Haloarcula mannanilyticum sp. nov., a mannan degrading haloarchaeon isolated from commercial salt.</title>
        <authorList>
            <person name="Enomoto S."/>
            <person name="Shimane Y."/>
            <person name="Kamekura M."/>
            <person name="Ito T."/>
            <person name="Moriya O."/>
            <person name="Ihara K."/>
            <person name="Takahashi-Ando N."/>
            <person name="Fukushima Y."/>
            <person name="Yoshida Y."/>
            <person name="Usama R."/>
            <person name="Takai K."/>
            <person name="Minegishi H."/>
        </authorList>
    </citation>
    <scope>NUCLEOTIDE SEQUENCE [LARGE SCALE GENOMIC DNA]</scope>
    <source>
        <strain evidence="2 3">MD130-1</strain>
    </source>
</reference>
<accession>A0A4C2EL56</accession>
<dbReference type="SUPFAM" id="SSF55874">
    <property type="entry name" value="ATPase domain of HSP90 chaperone/DNA topoisomerase II/histidine kinase"/>
    <property type="match status" value="1"/>
</dbReference>
<comment type="caution">
    <text evidence="2">The sequence shown here is derived from an EMBL/GenBank/DDBJ whole genome shotgun (WGS) entry which is preliminary data.</text>
</comment>
<sequence length="63" mass="7075">MFDMRYTTHDEGTGLGLNIVRDIASAHEWPLVLTESATGGARFEFRDVDRDSSRPSEDDTTID</sequence>
<proteinExistence type="predicted"/>
<evidence type="ECO:0000256" key="1">
    <source>
        <dbReference type="SAM" id="MobiDB-lite"/>
    </source>
</evidence>
<dbReference type="Proteomes" id="UP000304382">
    <property type="component" value="Unassembled WGS sequence"/>
</dbReference>
<evidence type="ECO:0000313" key="3">
    <source>
        <dbReference type="Proteomes" id="UP000304382"/>
    </source>
</evidence>
<protein>
    <recommendedName>
        <fullName evidence="4">Histidine kinase/HSP90-like ATPase domain-containing protein</fullName>
    </recommendedName>
</protein>
<name>A0A4C2EL56_9EURY</name>
<dbReference type="InterPro" id="IPR036890">
    <property type="entry name" value="HATPase_C_sf"/>
</dbReference>
<keyword evidence="3" id="KW-1185">Reference proteome</keyword>
<organism evidence="2 3">
    <name type="scientific">Haloarcula mannanilytica</name>
    <dbReference type="NCBI Taxonomy" id="2509225"/>
    <lineage>
        <taxon>Archaea</taxon>
        <taxon>Methanobacteriati</taxon>
        <taxon>Methanobacteriota</taxon>
        <taxon>Stenosarchaea group</taxon>
        <taxon>Halobacteria</taxon>
        <taxon>Halobacteriales</taxon>
        <taxon>Haloarculaceae</taxon>
        <taxon>Haloarcula</taxon>
    </lineage>
</organism>
<dbReference type="EMBL" id="BIXZ01000007">
    <property type="protein sequence ID" value="GCF15274.1"/>
    <property type="molecule type" value="Genomic_DNA"/>
</dbReference>
<evidence type="ECO:0008006" key="4">
    <source>
        <dbReference type="Google" id="ProtNLM"/>
    </source>
</evidence>
<feature type="compositionally biased region" description="Basic and acidic residues" evidence="1">
    <location>
        <begin position="44"/>
        <end position="57"/>
    </location>
</feature>